<evidence type="ECO:0000259" key="2">
    <source>
        <dbReference type="Pfam" id="PF16871"/>
    </source>
</evidence>
<dbReference type="EMBL" id="FWXT01000002">
    <property type="protein sequence ID" value="SMC85663.1"/>
    <property type="molecule type" value="Genomic_DNA"/>
</dbReference>
<evidence type="ECO:0000256" key="1">
    <source>
        <dbReference type="SAM" id="SignalP"/>
    </source>
</evidence>
<dbReference type="InterPro" id="IPR021862">
    <property type="entry name" value="DUF3472"/>
</dbReference>
<dbReference type="Pfam" id="PF11958">
    <property type="entry name" value="DUF3472"/>
    <property type="match status" value="1"/>
</dbReference>
<evidence type="ECO:0000313" key="3">
    <source>
        <dbReference type="EMBL" id="SMC85663.1"/>
    </source>
</evidence>
<dbReference type="OrthoDB" id="6014523at2"/>
<keyword evidence="1" id="KW-0732">Signal</keyword>
<dbReference type="STRING" id="151894.SAMN04488524_2942"/>
<reference evidence="4" key="1">
    <citation type="submission" date="2017-04" db="EMBL/GenBank/DDBJ databases">
        <authorList>
            <person name="Varghese N."/>
            <person name="Submissions S."/>
        </authorList>
    </citation>
    <scope>NUCLEOTIDE SEQUENCE [LARGE SCALE GENOMIC DNA]</scope>
    <source>
        <strain evidence="4">DSM 12126</strain>
    </source>
</reference>
<dbReference type="Pfam" id="PF16871">
    <property type="entry name" value="DUF5077"/>
    <property type="match status" value="1"/>
</dbReference>
<keyword evidence="4" id="KW-1185">Reference proteome</keyword>
<name>A0A1W2CKC5_9SPHI</name>
<feature type="signal peptide" evidence="1">
    <location>
        <begin position="1"/>
        <end position="24"/>
    </location>
</feature>
<organism evidence="3 4">
    <name type="scientific">Pedobacter africanus</name>
    <dbReference type="NCBI Taxonomy" id="151894"/>
    <lineage>
        <taxon>Bacteria</taxon>
        <taxon>Pseudomonadati</taxon>
        <taxon>Bacteroidota</taxon>
        <taxon>Sphingobacteriia</taxon>
        <taxon>Sphingobacteriales</taxon>
        <taxon>Sphingobacteriaceae</taxon>
        <taxon>Pedobacter</taxon>
    </lineage>
</organism>
<gene>
    <name evidence="3" type="ORF">SAMN04488524_2942</name>
</gene>
<protein>
    <recommendedName>
        <fullName evidence="2">DUF5077 domain-containing protein</fullName>
    </recommendedName>
</protein>
<feature type="domain" description="DUF5077" evidence="2">
    <location>
        <begin position="53"/>
        <end position="175"/>
    </location>
</feature>
<evidence type="ECO:0000313" key="4">
    <source>
        <dbReference type="Proteomes" id="UP000192756"/>
    </source>
</evidence>
<dbReference type="AlphaFoldDB" id="A0A1W2CKC5"/>
<feature type="chain" id="PRO_5012054403" description="DUF5077 domain-containing protein" evidence="1">
    <location>
        <begin position="25"/>
        <end position="440"/>
    </location>
</feature>
<accession>A0A1W2CKC5</accession>
<sequence length="440" mass="47701">MKNHNLIIALMLFMAMITLSCKKAGASKAGTEKPVPVVPEPVKPNPAGPSLIVPMAGNAFVTTLAAGSSETVTSTKMAGWTNPNSVFSAYFRLGVPGSLSVKMKASVPSGSSVVKLSINGTPFTVNLSGAAYSTYEVGSLNITAAGYVKIDFQGISKTSTYFADVSDLEISGSATASNVLYANDANNFYWSRRGPSVHLKYAVPANTEWFYSELTVPAGQDNIGSYFMSNGFDGGYFGIQVNSATERRVLFSVWNPANGTTTWTRKGTDVVATTFTGEGEGGQSYLLFNWVAGNTYKFLTQAKPDGQGNTLFSAWFFAPELNQWRFMVTWKRPNTNAHLTGVYSFLENFRDVNGYMGRKAEYHNQWARSASGIWTELTSAYFTGDATVNNGQRKDYAAGVTNGRFYMQNGGFFADFVEVKQTFTRPATGTAPVIDFNSLP</sequence>
<dbReference type="RefSeq" id="WP_084239774.1">
    <property type="nucleotide sequence ID" value="NZ_FWXT01000002.1"/>
</dbReference>
<dbReference type="InterPro" id="IPR031712">
    <property type="entry name" value="DUF5077"/>
</dbReference>
<dbReference type="PROSITE" id="PS51257">
    <property type="entry name" value="PROKAR_LIPOPROTEIN"/>
    <property type="match status" value="1"/>
</dbReference>
<proteinExistence type="predicted"/>
<dbReference type="Proteomes" id="UP000192756">
    <property type="component" value="Unassembled WGS sequence"/>
</dbReference>